<proteinExistence type="predicted"/>
<evidence type="ECO:0000259" key="1">
    <source>
        <dbReference type="Pfam" id="PF01370"/>
    </source>
</evidence>
<dbReference type="PANTHER" id="PTHR48079:SF9">
    <property type="entry name" value="PUTATIVE-RELATED"/>
    <property type="match status" value="1"/>
</dbReference>
<feature type="domain" description="NAD-dependent epimerase/dehydratase" evidence="1">
    <location>
        <begin position="3"/>
        <end position="219"/>
    </location>
</feature>
<sequence>MKVFITGGTGFIGSAVVSELLESGHRVIALARSEESANKLRTFGSGVDVLYGDLNDHESLKKGVTQSDGVIHLGFIHDFSRFEECCKIDQTAVLCMLESMRGTNKPFVYANGLLWLPEGRLCDEDIRRDPEVQVTRAITEELILGYQDKGVKTMIIRLGASVHGKGDHAFIPSLIEIARSSGNSAYIGDGHNSWPAVHRLDAARLFSIALEHGSAGGVYHAVAESVSTKSIAQAIGTGLTLPLISVPPEEASKQFSFMTMFLSRDVQVSSEKTRTELRWYPREMGLLEDMRANYI</sequence>
<dbReference type="CDD" id="cd05262">
    <property type="entry name" value="SDR_a7"/>
    <property type="match status" value="1"/>
</dbReference>
<dbReference type="PANTHER" id="PTHR48079">
    <property type="entry name" value="PROTEIN YEEZ"/>
    <property type="match status" value="1"/>
</dbReference>
<dbReference type="OMA" id="FKHDIAF"/>
<dbReference type="GO" id="GO:0004029">
    <property type="term" value="F:aldehyde dehydrogenase (NAD+) activity"/>
    <property type="evidence" value="ECO:0007669"/>
    <property type="project" value="TreeGrafter"/>
</dbReference>
<dbReference type="Proteomes" id="UP000190831">
    <property type="component" value="Chromosome H"/>
</dbReference>
<evidence type="ECO:0000313" key="3">
    <source>
        <dbReference type="Proteomes" id="UP000190831"/>
    </source>
</evidence>
<reference evidence="2" key="1">
    <citation type="submission" date="2016-03" db="EMBL/GenBank/DDBJ databases">
        <authorList>
            <person name="Devillers H."/>
        </authorList>
    </citation>
    <scope>NUCLEOTIDE SEQUENCE [LARGE SCALE GENOMIC DNA]</scope>
    <source>
        <strain evidence="2">CBS 6772</strain>
    </source>
</reference>
<dbReference type="InterPro" id="IPR036291">
    <property type="entry name" value="NAD(P)-bd_dom_sf"/>
</dbReference>
<dbReference type="SUPFAM" id="SSF51735">
    <property type="entry name" value="NAD(P)-binding Rossmann-fold domains"/>
    <property type="match status" value="1"/>
</dbReference>
<dbReference type="STRING" id="4955.A0A1G4MJ33"/>
<dbReference type="InterPro" id="IPR001509">
    <property type="entry name" value="Epimerase_deHydtase"/>
</dbReference>
<organism evidence="2 3">
    <name type="scientific">Lachancea fermentati</name>
    <name type="common">Zygosaccharomyces fermentati</name>
    <dbReference type="NCBI Taxonomy" id="4955"/>
    <lineage>
        <taxon>Eukaryota</taxon>
        <taxon>Fungi</taxon>
        <taxon>Dikarya</taxon>
        <taxon>Ascomycota</taxon>
        <taxon>Saccharomycotina</taxon>
        <taxon>Saccharomycetes</taxon>
        <taxon>Saccharomycetales</taxon>
        <taxon>Saccharomycetaceae</taxon>
        <taxon>Lachancea</taxon>
    </lineage>
</organism>
<dbReference type="EMBL" id="LT598491">
    <property type="protein sequence ID" value="SCW03841.1"/>
    <property type="molecule type" value="Genomic_DNA"/>
</dbReference>
<gene>
    <name evidence="2" type="ORF">LAFE_0H00188G</name>
</gene>
<name>A0A1G4MJ33_LACFM</name>
<protein>
    <submittedName>
        <fullName evidence="2">LAFE_0H00188g1_1</fullName>
    </submittedName>
</protein>
<dbReference type="Gene3D" id="3.40.50.720">
    <property type="entry name" value="NAD(P)-binding Rossmann-like Domain"/>
    <property type="match status" value="1"/>
</dbReference>
<dbReference type="AlphaFoldDB" id="A0A1G4MJ33"/>
<dbReference type="GO" id="GO:0005737">
    <property type="term" value="C:cytoplasm"/>
    <property type="evidence" value="ECO:0007669"/>
    <property type="project" value="TreeGrafter"/>
</dbReference>
<dbReference type="OrthoDB" id="10262413at2759"/>
<keyword evidence="3" id="KW-1185">Reference proteome</keyword>
<dbReference type="InterPro" id="IPR051783">
    <property type="entry name" value="NAD(P)-dependent_oxidoreduct"/>
</dbReference>
<dbReference type="Pfam" id="PF01370">
    <property type="entry name" value="Epimerase"/>
    <property type="match status" value="1"/>
</dbReference>
<evidence type="ECO:0000313" key="2">
    <source>
        <dbReference type="EMBL" id="SCW03841.1"/>
    </source>
</evidence>
<accession>A0A1G4MJ33</accession>